<evidence type="ECO:0000256" key="5">
    <source>
        <dbReference type="ARBA" id="ARBA00022884"/>
    </source>
</evidence>
<dbReference type="GO" id="GO:0005737">
    <property type="term" value="C:cytoplasm"/>
    <property type="evidence" value="ECO:0007669"/>
    <property type="project" value="UniProtKB-SubCell"/>
</dbReference>
<comment type="similarity">
    <text evidence="2 7">Belongs to the polyadenylate-binding protein type-1 family.</text>
</comment>
<sequence length="588" mass="66020">MTAVAVPTAPYSMASLYVGDLHPEVQERDLYEKFCQAGQILSIRVLRDAVTRKSLGYAYVNYQQPDDARTALERMNFDNLNGQPIRIMWSNRDPATRRSGAGNIFIKNLDKSIDHKALHDTFLLFGPILSCKVVLDDKGESKGYGFVHFEDEKDANVAIEKVNGMLLADKQVYVAKFLPRLTRLKELGESTTFLNVFVKNFGSHLDKDGLVKLFGKFGEITSAAVMMDQDGNPKGFGFVAFKDPEAAEKACAELNGYQLEGTDNKLEVCRAQKKHERQLELKRRFELRKVSRLQTCQGVNLYVKNLDDSVNDEMLRTLFEPYGTIVSCKVMTDERGLSKGFGFVCFEKTDEATKAVSEMNTRKISTKLLYVAPAQRKEDRRAQLASQYMLRVANMRITNNGVMPPQSVYPAANTGYFLANPINNPGPGFGAMPMSGAMMNSHPQRWQPQRPHMPPMHGMPPHMAGRRSFGPRPGPHGSSRYNNQHPGQNRQRYYGDANGGQGLNNGNNLSLETLSQATPQEQKQRLGEAIHTKLTQMFPSCDAGKITGMILEIDNSELLLLLNDEDLFKQRVQEAIRVHEESLQNLQN</sequence>
<accession>A0AA36FPX7</accession>
<dbReference type="FunFam" id="3.30.70.330:FF:000003">
    <property type="entry name" value="Polyadenylate-binding protein"/>
    <property type="match status" value="1"/>
</dbReference>
<dbReference type="InterPro" id="IPR002004">
    <property type="entry name" value="PABP_HYD_C"/>
</dbReference>
<evidence type="ECO:0000256" key="3">
    <source>
        <dbReference type="ARBA" id="ARBA00022490"/>
    </source>
</evidence>
<dbReference type="GO" id="GO:0003723">
    <property type="term" value="F:RNA binding"/>
    <property type="evidence" value="ECO:0007669"/>
    <property type="project" value="UniProtKB-UniRule"/>
</dbReference>
<comment type="caution">
    <text evidence="11">The sequence shown here is derived from an EMBL/GenBank/DDBJ whole genome shotgun (WGS) entry which is preliminary data.</text>
</comment>
<feature type="non-terminal residue" evidence="11">
    <location>
        <position position="1"/>
    </location>
</feature>
<dbReference type="PROSITE" id="PS50102">
    <property type="entry name" value="RRM"/>
    <property type="match status" value="4"/>
</dbReference>
<dbReference type="InterPro" id="IPR034364">
    <property type="entry name" value="PABP_RRM1"/>
</dbReference>
<feature type="domain" description="PABC" evidence="10">
    <location>
        <begin position="506"/>
        <end position="584"/>
    </location>
</feature>
<evidence type="ECO:0000259" key="9">
    <source>
        <dbReference type="PROSITE" id="PS50102"/>
    </source>
</evidence>
<dbReference type="SMART" id="SM00517">
    <property type="entry name" value="PolyA"/>
    <property type="match status" value="1"/>
</dbReference>
<dbReference type="EMBL" id="CATQJA010002651">
    <property type="protein sequence ID" value="CAJ0577656.1"/>
    <property type="molecule type" value="Genomic_DNA"/>
</dbReference>
<comment type="function">
    <text evidence="7">Binds the poly(A) tail of mRNA.</text>
</comment>
<feature type="compositionally biased region" description="Polar residues" evidence="8">
    <location>
        <begin position="479"/>
        <end position="491"/>
    </location>
</feature>
<name>A0AA36FPX7_9BILA</name>
<dbReference type="InterPro" id="IPR012677">
    <property type="entry name" value="Nucleotide-bd_a/b_plait_sf"/>
</dbReference>
<evidence type="ECO:0000256" key="8">
    <source>
        <dbReference type="SAM" id="MobiDB-lite"/>
    </source>
</evidence>
<feature type="domain" description="RRM" evidence="9">
    <location>
        <begin position="14"/>
        <end position="92"/>
    </location>
</feature>
<feature type="domain" description="RRM" evidence="9">
    <location>
        <begin position="299"/>
        <end position="376"/>
    </location>
</feature>
<evidence type="ECO:0000313" key="12">
    <source>
        <dbReference type="EMBL" id="CAJ0577656.1"/>
    </source>
</evidence>
<reference evidence="11" key="1">
    <citation type="submission" date="2023-06" db="EMBL/GenBank/DDBJ databases">
        <authorList>
            <person name="Delattre M."/>
        </authorList>
    </citation>
    <scope>NUCLEOTIDE SEQUENCE</scope>
    <source>
        <strain evidence="11">AF72</strain>
    </source>
</reference>
<keyword evidence="3 7" id="KW-0963">Cytoplasm</keyword>
<evidence type="ECO:0000256" key="2">
    <source>
        <dbReference type="ARBA" id="ARBA00008557"/>
    </source>
</evidence>
<dbReference type="InterPro" id="IPR045305">
    <property type="entry name" value="RRM2_I_PABPs"/>
</dbReference>
<dbReference type="InterPro" id="IPR006515">
    <property type="entry name" value="PABP_1234"/>
</dbReference>
<dbReference type="Gene3D" id="1.10.1900.10">
    <property type="entry name" value="c-terminal domain of poly(a) binding protein"/>
    <property type="match status" value="1"/>
</dbReference>
<dbReference type="Proteomes" id="UP001177023">
    <property type="component" value="Unassembled WGS sequence"/>
</dbReference>
<dbReference type="CDD" id="cd12378">
    <property type="entry name" value="RRM1_I_PABPs"/>
    <property type="match status" value="1"/>
</dbReference>
<keyword evidence="4" id="KW-0677">Repeat</keyword>
<dbReference type="InterPro" id="IPR036053">
    <property type="entry name" value="PABP-dom"/>
</dbReference>
<dbReference type="SMART" id="SM00361">
    <property type="entry name" value="RRM_1"/>
    <property type="match status" value="4"/>
</dbReference>
<dbReference type="Gene3D" id="3.30.70.330">
    <property type="match status" value="4"/>
</dbReference>
<evidence type="ECO:0000256" key="4">
    <source>
        <dbReference type="ARBA" id="ARBA00022737"/>
    </source>
</evidence>
<dbReference type="InterPro" id="IPR000504">
    <property type="entry name" value="RRM_dom"/>
</dbReference>
<dbReference type="CDD" id="cd12379">
    <property type="entry name" value="RRM2_I_PABPs"/>
    <property type="match status" value="1"/>
</dbReference>
<dbReference type="AlphaFoldDB" id="A0AA36FPX7"/>
<organism evidence="11 13">
    <name type="scientific">Mesorhabditis spiculigera</name>
    <dbReference type="NCBI Taxonomy" id="96644"/>
    <lineage>
        <taxon>Eukaryota</taxon>
        <taxon>Metazoa</taxon>
        <taxon>Ecdysozoa</taxon>
        <taxon>Nematoda</taxon>
        <taxon>Chromadorea</taxon>
        <taxon>Rhabditida</taxon>
        <taxon>Rhabditina</taxon>
        <taxon>Rhabditomorpha</taxon>
        <taxon>Rhabditoidea</taxon>
        <taxon>Rhabditidae</taxon>
        <taxon>Mesorhabditinae</taxon>
        <taxon>Mesorhabditis</taxon>
    </lineage>
</organism>
<comment type="subcellular location">
    <subcellularLocation>
        <location evidence="1 7">Cytoplasm</location>
    </subcellularLocation>
</comment>
<evidence type="ECO:0000256" key="7">
    <source>
        <dbReference type="RuleBase" id="RU362004"/>
    </source>
</evidence>
<dbReference type="PROSITE" id="PS51309">
    <property type="entry name" value="PABC"/>
    <property type="match status" value="1"/>
</dbReference>
<dbReference type="SUPFAM" id="SSF63570">
    <property type="entry name" value="PABC (PABP) domain"/>
    <property type="match status" value="1"/>
</dbReference>
<dbReference type="CDD" id="cd12381">
    <property type="entry name" value="RRM4_I_PABPs"/>
    <property type="match status" value="1"/>
</dbReference>
<evidence type="ECO:0000313" key="11">
    <source>
        <dbReference type="EMBL" id="CAJ0559163.1"/>
    </source>
</evidence>
<dbReference type="FunFam" id="3.30.70.330:FF:000091">
    <property type="entry name" value="Polyadenylate-binding protein"/>
    <property type="match status" value="1"/>
</dbReference>
<dbReference type="PANTHER" id="PTHR24012">
    <property type="entry name" value="RNA BINDING PROTEIN"/>
    <property type="match status" value="1"/>
</dbReference>
<dbReference type="Pfam" id="PF00076">
    <property type="entry name" value="RRM_1"/>
    <property type="match status" value="4"/>
</dbReference>
<gene>
    <name evidence="11" type="ORF">MSPICULIGERA_LOCUS1185</name>
    <name evidence="12" type="ORF">MSPICULIGERA_LOCUS15925</name>
</gene>
<evidence type="ECO:0000256" key="1">
    <source>
        <dbReference type="ARBA" id="ARBA00004496"/>
    </source>
</evidence>
<proteinExistence type="inferred from homology"/>
<evidence type="ECO:0000259" key="10">
    <source>
        <dbReference type="PROSITE" id="PS51309"/>
    </source>
</evidence>
<dbReference type="SUPFAM" id="SSF54928">
    <property type="entry name" value="RNA-binding domain, RBD"/>
    <property type="match status" value="2"/>
</dbReference>
<dbReference type="NCBIfam" id="TIGR01628">
    <property type="entry name" value="PABP-1234"/>
    <property type="match status" value="1"/>
</dbReference>
<feature type="domain" description="RRM" evidence="9">
    <location>
        <begin position="194"/>
        <end position="273"/>
    </location>
</feature>
<protein>
    <recommendedName>
        <fullName evidence="7">Polyadenylate-binding protein</fullName>
        <shortName evidence="7">PABP</shortName>
    </recommendedName>
</protein>
<evidence type="ECO:0000313" key="13">
    <source>
        <dbReference type="Proteomes" id="UP001177023"/>
    </source>
</evidence>
<dbReference type="SMART" id="SM00360">
    <property type="entry name" value="RRM"/>
    <property type="match status" value="4"/>
</dbReference>
<keyword evidence="13" id="KW-1185">Reference proteome</keyword>
<feature type="domain" description="RRM" evidence="9">
    <location>
        <begin position="102"/>
        <end position="179"/>
    </location>
</feature>
<evidence type="ECO:0000256" key="6">
    <source>
        <dbReference type="PROSITE-ProRule" id="PRU00176"/>
    </source>
</evidence>
<feature type="region of interest" description="Disordered" evidence="8">
    <location>
        <begin position="440"/>
        <end position="509"/>
    </location>
</feature>
<dbReference type="InterPro" id="IPR003954">
    <property type="entry name" value="RRM_euk-type"/>
</dbReference>
<dbReference type="Pfam" id="PF00658">
    <property type="entry name" value="MLLE"/>
    <property type="match status" value="1"/>
</dbReference>
<dbReference type="InterPro" id="IPR035979">
    <property type="entry name" value="RBD_domain_sf"/>
</dbReference>
<keyword evidence="5 6" id="KW-0694">RNA-binding</keyword>
<dbReference type="FunFam" id="3.30.70.330:FF:000234">
    <property type="entry name" value="Polyadenylate-binding protein 5"/>
    <property type="match status" value="1"/>
</dbReference>
<dbReference type="EMBL" id="CATQJA010000315">
    <property type="protein sequence ID" value="CAJ0559163.1"/>
    <property type="molecule type" value="Genomic_DNA"/>
</dbReference>